<evidence type="ECO:0000259" key="3">
    <source>
        <dbReference type="Pfam" id="PF16344"/>
    </source>
</evidence>
<dbReference type="PANTHER" id="PTHR30273">
    <property type="entry name" value="PERIPLASMIC SIGNAL SENSOR AND SIGMA FACTOR ACTIVATOR FECR-RELATED"/>
    <property type="match status" value="1"/>
</dbReference>
<dbReference type="InterPro" id="IPR012373">
    <property type="entry name" value="Ferrdict_sens_TM"/>
</dbReference>
<dbReference type="PIRSF" id="PIRSF018266">
    <property type="entry name" value="FecR"/>
    <property type="match status" value="1"/>
</dbReference>
<dbReference type="Pfam" id="PF16344">
    <property type="entry name" value="FecR_C"/>
    <property type="match status" value="1"/>
</dbReference>
<gene>
    <name evidence="4" type="ORF">SAMN05421820_10373</name>
</gene>
<dbReference type="Gene3D" id="3.55.50.30">
    <property type="match status" value="1"/>
</dbReference>
<dbReference type="GO" id="GO:0016989">
    <property type="term" value="F:sigma factor antagonist activity"/>
    <property type="evidence" value="ECO:0007669"/>
    <property type="project" value="TreeGrafter"/>
</dbReference>
<dbReference type="InterPro" id="IPR006860">
    <property type="entry name" value="FecR"/>
</dbReference>
<keyword evidence="1" id="KW-0812">Transmembrane</keyword>
<proteinExistence type="predicted"/>
<dbReference type="Pfam" id="PF04773">
    <property type="entry name" value="FecR"/>
    <property type="match status" value="1"/>
</dbReference>
<evidence type="ECO:0000259" key="2">
    <source>
        <dbReference type="Pfam" id="PF04773"/>
    </source>
</evidence>
<evidence type="ECO:0000313" key="5">
    <source>
        <dbReference type="Proteomes" id="UP000183200"/>
    </source>
</evidence>
<feature type="transmembrane region" description="Helical" evidence="1">
    <location>
        <begin position="89"/>
        <end position="109"/>
    </location>
</feature>
<dbReference type="Gene3D" id="2.60.120.1440">
    <property type="match status" value="1"/>
</dbReference>
<accession>A0A1G9R0K0</accession>
<keyword evidence="1" id="KW-1133">Transmembrane helix</keyword>
<dbReference type="STRING" id="430522.BFS30_00790"/>
<protein>
    <submittedName>
        <fullName evidence="4">FecR protein</fullName>
    </submittedName>
</protein>
<feature type="domain" description="FecR protein" evidence="2">
    <location>
        <begin position="127"/>
        <end position="219"/>
    </location>
</feature>
<name>A0A1G9R0K0_9SPHI</name>
<dbReference type="OrthoDB" id="1119382at2"/>
<keyword evidence="5" id="KW-1185">Reference proteome</keyword>
<dbReference type="EMBL" id="FNGY01000003">
    <property type="protein sequence ID" value="SDM16650.1"/>
    <property type="molecule type" value="Genomic_DNA"/>
</dbReference>
<reference evidence="5" key="1">
    <citation type="submission" date="2016-10" db="EMBL/GenBank/DDBJ databases">
        <authorList>
            <person name="Varghese N."/>
            <person name="Submissions S."/>
        </authorList>
    </citation>
    <scope>NUCLEOTIDE SEQUENCE [LARGE SCALE GENOMIC DNA]</scope>
    <source>
        <strain evidence="5">DSM 19110</strain>
    </source>
</reference>
<dbReference type="PANTHER" id="PTHR30273:SF2">
    <property type="entry name" value="PROTEIN FECR"/>
    <property type="match status" value="1"/>
</dbReference>
<dbReference type="InterPro" id="IPR032508">
    <property type="entry name" value="FecR_C"/>
</dbReference>
<dbReference type="Proteomes" id="UP000183200">
    <property type="component" value="Unassembled WGS sequence"/>
</dbReference>
<organism evidence="4 5">
    <name type="scientific">Pedobacter steynii</name>
    <dbReference type="NCBI Taxonomy" id="430522"/>
    <lineage>
        <taxon>Bacteria</taxon>
        <taxon>Pseudomonadati</taxon>
        <taxon>Bacteroidota</taxon>
        <taxon>Sphingobacteriia</taxon>
        <taxon>Sphingobacteriales</taxon>
        <taxon>Sphingobacteriaceae</taxon>
        <taxon>Pedobacter</taxon>
    </lineage>
</organism>
<evidence type="ECO:0000256" key="1">
    <source>
        <dbReference type="SAM" id="Phobius"/>
    </source>
</evidence>
<dbReference type="AlphaFoldDB" id="A0A1G9R0K0"/>
<sequence length="346" mass="39547">MKVNTNEETKKLFKLYLEGNTTPEQEEELFSYIRGQEEIDEYFEELTATAWNEDNSWRDDSLSAKVELQSVWSKIAEEEDLRKKANSSWLKYAASFILVCAAALGWYSVKTETKEGSQQIALMTKITKRGERVKLLLPDSSVVYLNAVSKLSFPQHFEKGKTREIHLEGEAFFEVKSDASRPFIVHSGNLQTRVLGTSFNIDAYPGSQHFSVSVRTGKVGVSASGEGKLTHLSFLTPGKNLVYKLRDSSYAVNETKAADLNSWTENRFIFKNELLSVILTRLERSYNVSFNVKNEKMLKSRFNATFHNKNIKQIIEQLHIMSSGKIHYEFNVHKTIITLWGEEAND</sequence>
<evidence type="ECO:0000313" key="4">
    <source>
        <dbReference type="EMBL" id="SDM16650.1"/>
    </source>
</evidence>
<feature type="domain" description="Protein FecR C-terminal" evidence="3">
    <location>
        <begin position="267"/>
        <end position="337"/>
    </location>
</feature>
<keyword evidence="1" id="KW-0472">Membrane</keyword>